<evidence type="ECO:0000313" key="6">
    <source>
        <dbReference type="Proteomes" id="UP001178461"/>
    </source>
</evidence>
<dbReference type="CDD" id="cd00200">
    <property type="entry name" value="WD40"/>
    <property type="match status" value="1"/>
</dbReference>
<dbReference type="PANTHER" id="PTHR44324:SF8">
    <property type="entry name" value="WD REPEAT-CONTAINING PROTEIN 64"/>
    <property type="match status" value="1"/>
</dbReference>
<dbReference type="AlphaFoldDB" id="A0AA35KU54"/>
<dbReference type="InterPro" id="IPR001680">
    <property type="entry name" value="WD40_rpt"/>
</dbReference>
<keyword evidence="1 3" id="KW-0853">WD repeat</keyword>
<gene>
    <name evidence="5" type="ORF">PODLI_1B036680</name>
</gene>
<feature type="repeat" description="WD" evidence="3">
    <location>
        <begin position="451"/>
        <end position="492"/>
    </location>
</feature>
<organism evidence="5 6">
    <name type="scientific">Podarcis lilfordi</name>
    <name type="common">Lilford's wall lizard</name>
    <dbReference type="NCBI Taxonomy" id="74358"/>
    <lineage>
        <taxon>Eukaryota</taxon>
        <taxon>Metazoa</taxon>
        <taxon>Chordata</taxon>
        <taxon>Craniata</taxon>
        <taxon>Vertebrata</taxon>
        <taxon>Euteleostomi</taxon>
        <taxon>Lepidosauria</taxon>
        <taxon>Squamata</taxon>
        <taxon>Bifurcata</taxon>
        <taxon>Unidentata</taxon>
        <taxon>Episquamata</taxon>
        <taxon>Laterata</taxon>
        <taxon>Lacertibaenia</taxon>
        <taxon>Lacertidae</taxon>
        <taxon>Podarcis</taxon>
    </lineage>
</organism>
<feature type="region of interest" description="Disordered" evidence="4">
    <location>
        <begin position="803"/>
        <end position="825"/>
    </location>
</feature>
<evidence type="ECO:0000256" key="4">
    <source>
        <dbReference type="SAM" id="MobiDB-lite"/>
    </source>
</evidence>
<dbReference type="SMART" id="SM00320">
    <property type="entry name" value="WD40"/>
    <property type="match status" value="10"/>
</dbReference>
<feature type="repeat" description="WD" evidence="3">
    <location>
        <begin position="327"/>
        <end position="352"/>
    </location>
</feature>
<dbReference type="InterPro" id="IPR019775">
    <property type="entry name" value="WD40_repeat_CS"/>
</dbReference>
<dbReference type="SUPFAM" id="SSF50978">
    <property type="entry name" value="WD40 repeat-like"/>
    <property type="match status" value="3"/>
</dbReference>
<dbReference type="PRINTS" id="PR00320">
    <property type="entry name" value="GPROTEINBRPT"/>
</dbReference>
<protein>
    <submittedName>
        <fullName evidence="5">WD repeat-containing protein 64-like isoform X1</fullName>
    </submittedName>
</protein>
<proteinExistence type="predicted"/>
<dbReference type="PROSITE" id="PS50294">
    <property type="entry name" value="WD_REPEATS_REGION"/>
    <property type="match status" value="2"/>
</dbReference>
<dbReference type="Proteomes" id="UP001178461">
    <property type="component" value="Chromosome 9"/>
</dbReference>
<feature type="repeat" description="WD" evidence="3">
    <location>
        <begin position="502"/>
        <end position="536"/>
    </location>
</feature>
<feature type="compositionally biased region" description="Polar residues" evidence="4">
    <location>
        <begin position="805"/>
        <end position="825"/>
    </location>
</feature>
<accession>A0AA35KU54</accession>
<reference evidence="5" key="1">
    <citation type="submission" date="2022-12" db="EMBL/GenBank/DDBJ databases">
        <authorList>
            <person name="Alioto T."/>
            <person name="Alioto T."/>
            <person name="Gomez Garrido J."/>
        </authorList>
    </citation>
    <scope>NUCLEOTIDE SEQUENCE</scope>
</reference>
<dbReference type="Gene3D" id="2.130.10.10">
    <property type="entry name" value="YVTN repeat-like/Quinoprotein amine dehydrogenase"/>
    <property type="match status" value="5"/>
</dbReference>
<keyword evidence="6" id="KW-1185">Reference proteome</keyword>
<feature type="repeat" description="WD" evidence="3">
    <location>
        <begin position="595"/>
        <end position="635"/>
    </location>
</feature>
<dbReference type="PROSITE" id="PS50082">
    <property type="entry name" value="WD_REPEATS_2"/>
    <property type="match status" value="6"/>
</dbReference>
<feature type="repeat" description="WD" evidence="3">
    <location>
        <begin position="750"/>
        <end position="784"/>
    </location>
</feature>
<evidence type="ECO:0000256" key="3">
    <source>
        <dbReference type="PROSITE-ProRule" id="PRU00221"/>
    </source>
</evidence>
<feature type="repeat" description="WD" evidence="3">
    <location>
        <begin position="363"/>
        <end position="404"/>
    </location>
</feature>
<dbReference type="InterPro" id="IPR051242">
    <property type="entry name" value="WD-EF-hand_domain"/>
</dbReference>
<dbReference type="PROSITE" id="PS00678">
    <property type="entry name" value="WD_REPEATS_1"/>
    <property type="match status" value="3"/>
</dbReference>
<dbReference type="PANTHER" id="PTHR44324">
    <property type="entry name" value="WD40 REPEAT DOMAIN 95"/>
    <property type="match status" value="1"/>
</dbReference>
<dbReference type="InterPro" id="IPR036322">
    <property type="entry name" value="WD40_repeat_dom_sf"/>
</dbReference>
<evidence type="ECO:0000313" key="5">
    <source>
        <dbReference type="EMBL" id="CAI5784386.1"/>
    </source>
</evidence>
<sequence length="921" mass="103887">MLLHCITITTSALQNTVVLSDHSLLAKQIGVPINKPCIVFQKRQSQCYSRWDCIQKLEEHHLRQMSSLLHPSRVTETPHREPLLYVSSTVDGHILCVGQDGLVSIWSANLKLKKTSLILDENENKLQNRRLKWVSDSILMAHYNKLIIGTCNREIRLYELSNLEPYCQIVALETMPLCLDYSVRGEGECVISYGDEQGCVNILLISSVAETLRNWTKYPPVEEIPTISSNAIYEQESITFIRWKVHNDWVTKIQYIPSTESIISSSNDDCTALVIGYVSRTKNVKHRLKTLMGSSTVSHNKFAPPATASPARRFQCDESVFKVHKGVKTFDFCRESNILVTGGLDRNIRLWNPYVPGWPIAILRGHTSPIGFLCIAHGSTNIFSVSLDSTIKVWDIEDHSCLLTVMPKASQIRGEMEACYFSPDLRALYVAAETFGLLQFQYKENQNQDSGTSHNKPIFCCQYNQQLQHVISCSEDSVIKVWDLKTGQLIVKVCEAHGGAAVTCMALDTIGKRLITGGADGSLKKWDSSTLGYMHTIKQATSSADEVTACTYADLYDNRYIISVGWGRKISIFLDIDDEVVEGSYPQLDWIRSMEQGHKDDILCVASCPPHFLATSSFDGEVLIWNLVSGHLCSRLHAVDRAAREGETEDLTINKIIFLLSRLEKKKTAAMLVASGPRGYIAFWNIYGRGSLFAYFSSSKERSTVSYMAVDDKDFLLCAGDQLGFLYIWNIAEYAINGPEAKPPVLLHSWNTHNCSITCISLMNEHQLLLTTSLDCNAKLWSLKGEYIGTFGQREPWNIKEKSSWGLSESNPSSETTSDSFGQESTRTFDTLKKSKMDAEMIWDTCTSKMVTDDELAEELKQRQIDRLHRSKQFQWKPIQHDANQMNSYRSLPLCELADTQLAFHKPNLAAELDDPFQLEI</sequence>
<keyword evidence="2" id="KW-0677">Repeat</keyword>
<evidence type="ECO:0000256" key="1">
    <source>
        <dbReference type="ARBA" id="ARBA00022574"/>
    </source>
</evidence>
<dbReference type="EMBL" id="OX395134">
    <property type="protein sequence ID" value="CAI5784386.1"/>
    <property type="molecule type" value="Genomic_DNA"/>
</dbReference>
<name>A0AA35KU54_9SAUR</name>
<dbReference type="Pfam" id="PF00400">
    <property type="entry name" value="WD40"/>
    <property type="match status" value="6"/>
</dbReference>
<dbReference type="InterPro" id="IPR020472">
    <property type="entry name" value="WD40_PAC1"/>
</dbReference>
<evidence type="ECO:0000256" key="2">
    <source>
        <dbReference type="ARBA" id="ARBA00022737"/>
    </source>
</evidence>
<dbReference type="InterPro" id="IPR015943">
    <property type="entry name" value="WD40/YVTN_repeat-like_dom_sf"/>
</dbReference>